<keyword evidence="2" id="KW-1185">Reference proteome</keyword>
<dbReference type="Proteomes" id="UP000807469">
    <property type="component" value="Unassembled WGS sequence"/>
</dbReference>
<gene>
    <name evidence="1" type="ORF">BDN70DRAFT_382672</name>
</gene>
<reference evidence="1" key="1">
    <citation type="submission" date="2020-11" db="EMBL/GenBank/DDBJ databases">
        <authorList>
            <consortium name="DOE Joint Genome Institute"/>
            <person name="Ahrendt S."/>
            <person name="Riley R."/>
            <person name="Andreopoulos W."/>
            <person name="Labutti K."/>
            <person name="Pangilinan J."/>
            <person name="Ruiz-Duenas F.J."/>
            <person name="Barrasa J.M."/>
            <person name="Sanchez-Garcia M."/>
            <person name="Camarero S."/>
            <person name="Miyauchi S."/>
            <person name="Serrano A."/>
            <person name="Linde D."/>
            <person name="Babiker R."/>
            <person name="Drula E."/>
            <person name="Ayuso-Fernandez I."/>
            <person name="Pacheco R."/>
            <person name="Padilla G."/>
            <person name="Ferreira P."/>
            <person name="Barriuso J."/>
            <person name="Kellner H."/>
            <person name="Castanera R."/>
            <person name="Alfaro M."/>
            <person name="Ramirez L."/>
            <person name="Pisabarro A.G."/>
            <person name="Kuo A."/>
            <person name="Tritt A."/>
            <person name="Lipzen A."/>
            <person name="He G."/>
            <person name="Yan M."/>
            <person name="Ng V."/>
            <person name="Cullen D."/>
            <person name="Martin F."/>
            <person name="Rosso M.-N."/>
            <person name="Henrissat B."/>
            <person name="Hibbett D."/>
            <person name="Martinez A.T."/>
            <person name="Grigoriev I.V."/>
        </authorList>
    </citation>
    <scope>NUCLEOTIDE SEQUENCE</scope>
    <source>
        <strain evidence="1">CIRM-BRFM 674</strain>
    </source>
</reference>
<sequence>MRRDRRRLADSDCPPFPPYHRRHLLHSRSGAAVLRVKTYDHPTSRSRSNDSAEGGWDLRSSLFSLSLSLSCSPSLCCLSPSLPRSIALPTLDSSLLKVYMIYASFR</sequence>
<proteinExistence type="predicted"/>
<evidence type="ECO:0000313" key="2">
    <source>
        <dbReference type="Proteomes" id="UP000807469"/>
    </source>
</evidence>
<dbReference type="EMBL" id="MU155442">
    <property type="protein sequence ID" value="KAF9473442.1"/>
    <property type="molecule type" value="Genomic_DNA"/>
</dbReference>
<comment type="caution">
    <text evidence="1">The sequence shown here is derived from an EMBL/GenBank/DDBJ whole genome shotgun (WGS) entry which is preliminary data.</text>
</comment>
<accession>A0A9P5YQ99</accession>
<dbReference type="AlphaFoldDB" id="A0A9P5YQ99"/>
<name>A0A9P5YQ99_9AGAR</name>
<protein>
    <submittedName>
        <fullName evidence="1">Uncharacterized protein</fullName>
    </submittedName>
</protein>
<evidence type="ECO:0000313" key="1">
    <source>
        <dbReference type="EMBL" id="KAF9473442.1"/>
    </source>
</evidence>
<organism evidence="1 2">
    <name type="scientific">Pholiota conissans</name>
    <dbReference type="NCBI Taxonomy" id="109636"/>
    <lineage>
        <taxon>Eukaryota</taxon>
        <taxon>Fungi</taxon>
        <taxon>Dikarya</taxon>
        <taxon>Basidiomycota</taxon>
        <taxon>Agaricomycotina</taxon>
        <taxon>Agaricomycetes</taxon>
        <taxon>Agaricomycetidae</taxon>
        <taxon>Agaricales</taxon>
        <taxon>Agaricineae</taxon>
        <taxon>Strophariaceae</taxon>
        <taxon>Pholiota</taxon>
    </lineage>
</organism>